<comment type="caution">
    <text evidence="1">The sequence shown here is derived from an EMBL/GenBank/DDBJ whole genome shotgun (WGS) entry which is preliminary data.</text>
</comment>
<evidence type="ECO:0000313" key="1">
    <source>
        <dbReference type="EMBL" id="MBE6269740.1"/>
    </source>
</evidence>
<gene>
    <name evidence="1" type="ORF">E7101_02170</name>
</gene>
<sequence length="67" mass="7716">MTQIKNEMQYKAACDRINELLKIVGNSTPADDKNMLELDLISDLVADYEEEHYPIEAPTLIETIKLY</sequence>
<proteinExistence type="predicted"/>
<protein>
    <submittedName>
        <fullName evidence="1">XRE family transcriptional regulator</fullName>
    </submittedName>
</protein>
<dbReference type="AlphaFoldDB" id="A0A9D5NYA1"/>
<dbReference type="EMBL" id="SUYC01000002">
    <property type="protein sequence ID" value="MBE6269740.1"/>
    <property type="molecule type" value="Genomic_DNA"/>
</dbReference>
<organism evidence="1 2">
    <name type="scientific">Xylanibacter ruminicola</name>
    <name type="common">Prevotella ruminicola</name>
    <dbReference type="NCBI Taxonomy" id="839"/>
    <lineage>
        <taxon>Bacteria</taxon>
        <taxon>Pseudomonadati</taxon>
        <taxon>Bacteroidota</taxon>
        <taxon>Bacteroidia</taxon>
        <taxon>Bacteroidales</taxon>
        <taxon>Prevotellaceae</taxon>
        <taxon>Xylanibacter</taxon>
    </lineage>
</organism>
<name>A0A9D5NYA1_XYLRU</name>
<accession>A0A9D5NYA1</accession>
<reference evidence="1" key="1">
    <citation type="submission" date="2019-04" db="EMBL/GenBank/DDBJ databases">
        <title>Evolution of Biomass-Degrading Anaerobic Consortia Revealed by Metagenomics.</title>
        <authorList>
            <person name="Peng X."/>
        </authorList>
    </citation>
    <scope>NUCLEOTIDE SEQUENCE</scope>
    <source>
        <strain evidence="1">SIG140</strain>
    </source>
</reference>
<dbReference type="Proteomes" id="UP000806522">
    <property type="component" value="Unassembled WGS sequence"/>
</dbReference>
<evidence type="ECO:0000313" key="2">
    <source>
        <dbReference type="Proteomes" id="UP000806522"/>
    </source>
</evidence>